<sequence length="463" mass="54338">MNTLISKISKIIITFTSFLLFTSCQLFNKEKNTYLAGKILKKTSEKISVLKNEKILNETSVSENGNFFLELNNIKDGLYNFKHLPEFQYLILVKGDSLVLRLNALDFDESLVFNGNGSSKNNYLMDVFLNHEKEESFLNLNLKQNPLKFKKIIDSLLTFKINRFNNFQKTNKLNNISKLILEYSIKLPIYSKTETYLSIYKQTGQLKKINNDFYAFRDNIDLNMEELSHFKPYLDYIILRTINESGIDYNSYSNLDLQFNLDRIKFVDLAISNPVVKSTILRYIAFEYLLKENILIDIDTFLNVFLEISENTNTNIEIEQLYLNITALQVGNSIPDIKLISNDNKTISNRDLYSNKPIIYVFWSYEQNSHRLSLFNRIFNILNKNNDYNFICININTDESKWKESLKMIRKRNNIKHFMARDFTSMSKKMILNNLNKIIITNKRGEIISVSDIMKLEQSILLD</sequence>
<evidence type="ECO:0000313" key="1">
    <source>
        <dbReference type="EMBL" id="SUZ47600.1"/>
    </source>
</evidence>
<dbReference type="Gene3D" id="3.40.30.10">
    <property type="entry name" value="Glutaredoxin"/>
    <property type="match status" value="1"/>
</dbReference>
<organism evidence="1">
    <name type="scientific">marine metagenome</name>
    <dbReference type="NCBI Taxonomy" id="408172"/>
    <lineage>
        <taxon>unclassified sequences</taxon>
        <taxon>metagenomes</taxon>
        <taxon>ecological metagenomes</taxon>
    </lineage>
</organism>
<accession>A0A381MZ16</accession>
<dbReference type="AlphaFoldDB" id="A0A381MZ16"/>
<proteinExistence type="predicted"/>
<dbReference type="EMBL" id="UINC01000024">
    <property type="protein sequence ID" value="SUZ47600.1"/>
    <property type="molecule type" value="Genomic_DNA"/>
</dbReference>
<dbReference type="SUPFAM" id="SSF52833">
    <property type="entry name" value="Thioredoxin-like"/>
    <property type="match status" value="1"/>
</dbReference>
<reference evidence="1" key="1">
    <citation type="submission" date="2018-05" db="EMBL/GenBank/DDBJ databases">
        <authorList>
            <person name="Lanie J.A."/>
            <person name="Ng W.-L."/>
            <person name="Kazmierczak K.M."/>
            <person name="Andrzejewski T.M."/>
            <person name="Davidsen T.M."/>
            <person name="Wayne K.J."/>
            <person name="Tettelin H."/>
            <person name="Glass J.I."/>
            <person name="Rusch D."/>
            <person name="Podicherti R."/>
            <person name="Tsui H.-C.T."/>
            <person name="Winkler M.E."/>
        </authorList>
    </citation>
    <scope>NUCLEOTIDE SEQUENCE</scope>
</reference>
<gene>
    <name evidence="1" type="ORF">METZ01_LOCUS454</name>
</gene>
<evidence type="ECO:0008006" key="2">
    <source>
        <dbReference type="Google" id="ProtNLM"/>
    </source>
</evidence>
<protein>
    <recommendedName>
        <fullName evidence="2">Thioredoxin domain-containing protein</fullName>
    </recommendedName>
</protein>
<dbReference type="PROSITE" id="PS51257">
    <property type="entry name" value="PROKAR_LIPOPROTEIN"/>
    <property type="match status" value="1"/>
</dbReference>
<dbReference type="InterPro" id="IPR036249">
    <property type="entry name" value="Thioredoxin-like_sf"/>
</dbReference>
<name>A0A381MZ16_9ZZZZ</name>